<sequence>MGNLSSENESCFIQFLEHTPIATAVIKADGKIQKVNASLCEMLGYEERELLTIRFQSLLYPEDSENIELPQGSMYSYQGEKRFVNKEGQVLWTLVTITMIHNEGEIDKQRTYVVQLLNLTQYRELLTYSGNLSVIGELAAGVAHEIRNPLTSLRGFIQLMRINESRPKNIEYLELILSEIDRINSIVGEFLLLSKPKKMDMEEKDLHVILSDIITLLSTQAILYNVEIIKKFHAQRPIIICEENKIKQVFINIIKNAIESMKQGGQIVVETRTLSNFVLIRVMDQGCGISSEYINKVGQAFFTTKDKGTGLGIMVSLNIVQYHKGHMKFISHKNQGTIVEIQLPIQSCR</sequence>
<dbReference type="Gene3D" id="3.30.450.20">
    <property type="entry name" value="PAS domain"/>
    <property type="match status" value="1"/>
</dbReference>
<dbReference type="PROSITE" id="PS50112">
    <property type="entry name" value="PAS"/>
    <property type="match status" value="1"/>
</dbReference>
<dbReference type="InterPro" id="IPR004358">
    <property type="entry name" value="Sig_transdc_His_kin-like_C"/>
</dbReference>
<evidence type="ECO:0000256" key="2">
    <source>
        <dbReference type="ARBA" id="ARBA00012438"/>
    </source>
</evidence>
<evidence type="ECO:0000313" key="11">
    <source>
        <dbReference type="EMBL" id="UOF91663.1"/>
    </source>
</evidence>
<gene>
    <name evidence="11" type="ORF">LSG31_05285</name>
</gene>
<keyword evidence="8" id="KW-0902">Two-component regulatory system</keyword>
<dbReference type="Pfam" id="PF02518">
    <property type="entry name" value="HATPase_c"/>
    <property type="match status" value="1"/>
</dbReference>
<dbReference type="SUPFAM" id="SSF55785">
    <property type="entry name" value="PYP-like sensor domain (PAS domain)"/>
    <property type="match status" value="1"/>
</dbReference>
<dbReference type="EMBL" id="CP089291">
    <property type="protein sequence ID" value="UOF91663.1"/>
    <property type="molecule type" value="Genomic_DNA"/>
</dbReference>
<evidence type="ECO:0000259" key="9">
    <source>
        <dbReference type="PROSITE" id="PS50109"/>
    </source>
</evidence>
<dbReference type="InterPro" id="IPR003594">
    <property type="entry name" value="HATPase_dom"/>
</dbReference>
<dbReference type="PROSITE" id="PS50109">
    <property type="entry name" value="HIS_KIN"/>
    <property type="match status" value="1"/>
</dbReference>
<dbReference type="GO" id="GO:0005524">
    <property type="term" value="F:ATP binding"/>
    <property type="evidence" value="ECO:0007669"/>
    <property type="project" value="UniProtKB-KW"/>
</dbReference>
<evidence type="ECO:0000259" key="10">
    <source>
        <dbReference type="PROSITE" id="PS50112"/>
    </source>
</evidence>
<dbReference type="Proteomes" id="UP000830167">
    <property type="component" value="Chromosome"/>
</dbReference>
<dbReference type="Pfam" id="PF13426">
    <property type="entry name" value="PAS_9"/>
    <property type="match status" value="1"/>
</dbReference>
<dbReference type="PANTHER" id="PTHR43065:SF10">
    <property type="entry name" value="PEROXIDE STRESS-ACTIVATED HISTIDINE KINASE MAK3"/>
    <property type="match status" value="1"/>
</dbReference>
<feature type="domain" description="PAS" evidence="10">
    <location>
        <begin position="8"/>
        <end position="68"/>
    </location>
</feature>
<dbReference type="PANTHER" id="PTHR43065">
    <property type="entry name" value="SENSOR HISTIDINE KINASE"/>
    <property type="match status" value="1"/>
</dbReference>
<evidence type="ECO:0000256" key="5">
    <source>
        <dbReference type="ARBA" id="ARBA00022741"/>
    </source>
</evidence>
<keyword evidence="5" id="KW-0547">Nucleotide-binding</keyword>
<dbReference type="InterPro" id="IPR036097">
    <property type="entry name" value="HisK_dim/P_sf"/>
</dbReference>
<dbReference type="RefSeq" id="WP_347438358.1">
    <property type="nucleotide sequence ID" value="NZ_CP089291.1"/>
</dbReference>
<dbReference type="InterPro" id="IPR000014">
    <property type="entry name" value="PAS"/>
</dbReference>
<dbReference type="SMART" id="SM00091">
    <property type="entry name" value="PAS"/>
    <property type="match status" value="1"/>
</dbReference>
<dbReference type="EC" id="2.7.13.3" evidence="2"/>
<keyword evidence="12" id="KW-1185">Reference proteome</keyword>
<keyword evidence="4" id="KW-0808">Transferase</keyword>
<evidence type="ECO:0000256" key="8">
    <source>
        <dbReference type="ARBA" id="ARBA00023012"/>
    </source>
</evidence>
<proteinExistence type="predicted"/>
<dbReference type="InterPro" id="IPR003661">
    <property type="entry name" value="HisK_dim/P_dom"/>
</dbReference>
<dbReference type="SUPFAM" id="SSF55874">
    <property type="entry name" value="ATPase domain of HSP90 chaperone/DNA topoisomerase II/histidine kinase"/>
    <property type="match status" value="1"/>
</dbReference>
<keyword evidence="3" id="KW-0597">Phosphoprotein</keyword>
<feature type="domain" description="Histidine kinase" evidence="9">
    <location>
        <begin position="141"/>
        <end position="347"/>
    </location>
</feature>
<evidence type="ECO:0000256" key="7">
    <source>
        <dbReference type="ARBA" id="ARBA00022840"/>
    </source>
</evidence>
<dbReference type="Pfam" id="PF00512">
    <property type="entry name" value="HisKA"/>
    <property type="match status" value="1"/>
</dbReference>
<dbReference type="CDD" id="cd00082">
    <property type="entry name" value="HisKA"/>
    <property type="match status" value="1"/>
</dbReference>
<name>A0ABY4CMD9_9BACL</name>
<dbReference type="SMART" id="SM00388">
    <property type="entry name" value="HisKA"/>
    <property type="match status" value="1"/>
</dbReference>
<dbReference type="InterPro" id="IPR035965">
    <property type="entry name" value="PAS-like_dom_sf"/>
</dbReference>
<evidence type="ECO:0000256" key="4">
    <source>
        <dbReference type="ARBA" id="ARBA00022679"/>
    </source>
</evidence>
<dbReference type="Gene3D" id="1.10.287.130">
    <property type="match status" value="1"/>
</dbReference>
<dbReference type="InterPro" id="IPR005467">
    <property type="entry name" value="His_kinase_dom"/>
</dbReference>
<evidence type="ECO:0000256" key="6">
    <source>
        <dbReference type="ARBA" id="ARBA00022777"/>
    </source>
</evidence>
<protein>
    <recommendedName>
        <fullName evidence="2">histidine kinase</fullName>
        <ecNumber evidence="2">2.7.13.3</ecNumber>
    </recommendedName>
</protein>
<evidence type="ECO:0000313" key="12">
    <source>
        <dbReference type="Proteomes" id="UP000830167"/>
    </source>
</evidence>
<reference evidence="11" key="1">
    <citation type="submission" date="2021-12" db="EMBL/GenBank/DDBJ databases">
        <title>Alicyclobacillaceae gen. nov., sp. nov., isolated from chalcocite enrichment system.</title>
        <authorList>
            <person name="Jiang Z."/>
        </authorList>
    </citation>
    <scope>NUCLEOTIDE SEQUENCE</scope>
    <source>
        <strain evidence="11">MYW30-H2</strain>
    </source>
</reference>
<evidence type="ECO:0000256" key="3">
    <source>
        <dbReference type="ARBA" id="ARBA00022553"/>
    </source>
</evidence>
<dbReference type="Gene3D" id="3.30.565.10">
    <property type="entry name" value="Histidine kinase-like ATPase, C-terminal domain"/>
    <property type="match status" value="1"/>
</dbReference>
<comment type="catalytic activity">
    <reaction evidence="1">
        <text>ATP + protein L-histidine = ADP + protein N-phospho-L-histidine.</text>
        <dbReference type="EC" id="2.7.13.3"/>
    </reaction>
</comment>
<dbReference type="NCBIfam" id="TIGR00229">
    <property type="entry name" value="sensory_box"/>
    <property type="match status" value="1"/>
</dbReference>
<keyword evidence="7 11" id="KW-0067">ATP-binding</keyword>
<organism evidence="11 12">
    <name type="scientific">Fodinisporobacter ferrooxydans</name>
    <dbReference type="NCBI Taxonomy" id="2901836"/>
    <lineage>
        <taxon>Bacteria</taxon>
        <taxon>Bacillati</taxon>
        <taxon>Bacillota</taxon>
        <taxon>Bacilli</taxon>
        <taxon>Bacillales</taxon>
        <taxon>Alicyclobacillaceae</taxon>
        <taxon>Fodinisporobacter</taxon>
    </lineage>
</organism>
<dbReference type="CDD" id="cd00130">
    <property type="entry name" value="PAS"/>
    <property type="match status" value="1"/>
</dbReference>
<dbReference type="SMART" id="SM00387">
    <property type="entry name" value="HATPase_c"/>
    <property type="match status" value="1"/>
</dbReference>
<dbReference type="InterPro" id="IPR036890">
    <property type="entry name" value="HATPase_C_sf"/>
</dbReference>
<accession>A0ABY4CMD9</accession>
<dbReference type="PRINTS" id="PR00344">
    <property type="entry name" value="BCTRLSENSOR"/>
</dbReference>
<dbReference type="SUPFAM" id="SSF47384">
    <property type="entry name" value="Homodimeric domain of signal transducing histidine kinase"/>
    <property type="match status" value="1"/>
</dbReference>
<keyword evidence="6" id="KW-0418">Kinase</keyword>
<evidence type="ECO:0000256" key="1">
    <source>
        <dbReference type="ARBA" id="ARBA00000085"/>
    </source>
</evidence>